<dbReference type="InterPro" id="IPR036388">
    <property type="entry name" value="WH-like_DNA-bd_sf"/>
</dbReference>
<dbReference type="InterPro" id="IPR047640">
    <property type="entry name" value="RpiR-like"/>
</dbReference>
<dbReference type="Pfam" id="PF01418">
    <property type="entry name" value="HTH_6"/>
    <property type="match status" value="1"/>
</dbReference>
<evidence type="ECO:0000313" key="2">
    <source>
        <dbReference type="EMBL" id="HJA70939.1"/>
    </source>
</evidence>
<sequence>MKKTDNYLYNYRESGDNRKDILHEREDDDMQRIIIERLSVLEKDVLNSIKNDVQDERADMTISAVARRNFVSQALLVKLAKKMGFSGYRDLLFYLRQAQTEKEAKKNPQGSVAGSSRSLIRNYSSVLHEQFNDFFQESRGTVISVFGIENSELVAEFIVRRIMERENGFMAYKGCMMKKKDHKDKKGLMIVVSETGETETSVEMIKTAGRSGCHTIVFTANERSRAAAEADLPVIIEEKSWEFSDSNMFVPYAITAFILLFETRGETIKNEEV</sequence>
<dbReference type="PANTHER" id="PTHR30514:SF21">
    <property type="entry name" value="RPIR-FAMILY TRANSCRIPTIONAL REGULATOR"/>
    <property type="match status" value="1"/>
</dbReference>
<dbReference type="InterPro" id="IPR001347">
    <property type="entry name" value="SIS_dom"/>
</dbReference>
<dbReference type="GO" id="GO:0003700">
    <property type="term" value="F:DNA-binding transcription factor activity"/>
    <property type="evidence" value="ECO:0007669"/>
    <property type="project" value="InterPro"/>
</dbReference>
<dbReference type="SUPFAM" id="SSF46689">
    <property type="entry name" value="Homeodomain-like"/>
    <property type="match status" value="1"/>
</dbReference>
<dbReference type="GO" id="GO:0097367">
    <property type="term" value="F:carbohydrate derivative binding"/>
    <property type="evidence" value="ECO:0007669"/>
    <property type="project" value="InterPro"/>
</dbReference>
<protein>
    <recommendedName>
        <fullName evidence="1">SIS domain-containing protein</fullName>
    </recommendedName>
</protein>
<dbReference type="AlphaFoldDB" id="A0A9D2HI58"/>
<dbReference type="GO" id="GO:1901135">
    <property type="term" value="P:carbohydrate derivative metabolic process"/>
    <property type="evidence" value="ECO:0007669"/>
    <property type="project" value="InterPro"/>
</dbReference>
<evidence type="ECO:0000313" key="3">
    <source>
        <dbReference type="Proteomes" id="UP000823900"/>
    </source>
</evidence>
<dbReference type="Proteomes" id="UP000823900">
    <property type="component" value="Unassembled WGS sequence"/>
</dbReference>
<comment type="caution">
    <text evidence="2">The sequence shown here is derived from an EMBL/GenBank/DDBJ whole genome shotgun (WGS) entry which is preliminary data.</text>
</comment>
<gene>
    <name evidence="2" type="ORF">IAA07_05070</name>
</gene>
<dbReference type="PROSITE" id="PS51464">
    <property type="entry name" value="SIS"/>
    <property type="match status" value="1"/>
</dbReference>
<dbReference type="EMBL" id="DWZA01000047">
    <property type="protein sequence ID" value="HJA70939.1"/>
    <property type="molecule type" value="Genomic_DNA"/>
</dbReference>
<dbReference type="Gene3D" id="3.40.50.10490">
    <property type="entry name" value="Glucose-6-phosphate isomerase like protein, domain 1"/>
    <property type="match status" value="1"/>
</dbReference>
<dbReference type="SUPFAM" id="SSF53697">
    <property type="entry name" value="SIS domain"/>
    <property type="match status" value="1"/>
</dbReference>
<dbReference type="Gene3D" id="1.10.10.10">
    <property type="entry name" value="Winged helix-like DNA-binding domain superfamily/Winged helix DNA-binding domain"/>
    <property type="match status" value="1"/>
</dbReference>
<dbReference type="GO" id="GO:0003677">
    <property type="term" value="F:DNA binding"/>
    <property type="evidence" value="ECO:0007669"/>
    <property type="project" value="InterPro"/>
</dbReference>
<dbReference type="PANTHER" id="PTHR30514">
    <property type="entry name" value="GLUCOKINASE"/>
    <property type="match status" value="1"/>
</dbReference>
<evidence type="ECO:0000259" key="1">
    <source>
        <dbReference type="PROSITE" id="PS51464"/>
    </source>
</evidence>
<accession>A0A9D2HI58</accession>
<reference evidence="2" key="1">
    <citation type="journal article" date="2021" name="PeerJ">
        <title>Extensive microbial diversity within the chicken gut microbiome revealed by metagenomics and culture.</title>
        <authorList>
            <person name="Gilroy R."/>
            <person name="Ravi A."/>
            <person name="Getino M."/>
            <person name="Pursley I."/>
            <person name="Horton D.L."/>
            <person name="Alikhan N.F."/>
            <person name="Baker D."/>
            <person name="Gharbi K."/>
            <person name="Hall N."/>
            <person name="Watson M."/>
            <person name="Adriaenssens E.M."/>
            <person name="Foster-Nyarko E."/>
            <person name="Jarju S."/>
            <person name="Secka A."/>
            <person name="Antonio M."/>
            <person name="Oren A."/>
            <person name="Chaudhuri R.R."/>
            <person name="La Ragione R."/>
            <person name="Hildebrand F."/>
            <person name="Pallen M.J."/>
        </authorList>
    </citation>
    <scope>NUCLEOTIDE SEQUENCE</scope>
    <source>
        <strain evidence="2">CHK178-16964</strain>
    </source>
</reference>
<name>A0A9D2HI58_9FIRM</name>
<reference evidence="2" key="2">
    <citation type="submission" date="2021-04" db="EMBL/GenBank/DDBJ databases">
        <authorList>
            <person name="Gilroy R."/>
        </authorList>
    </citation>
    <scope>NUCLEOTIDE SEQUENCE</scope>
    <source>
        <strain evidence="2">CHK178-16964</strain>
    </source>
</reference>
<feature type="domain" description="SIS" evidence="1">
    <location>
        <begin position="131"/>
        <end position="271"/>
    </location>
</feature>
<organism evidence="2 3">
    <name type="scientific">Candidatus Lachnoclostridium stercoravium</name>
    <dbReference type="NCBI Taxonomy" id="2838633"/>
    <lineage>
        <taxon>Bacteria</taxon>
        <taxon>Bacillati</taxon>
        <taxon>Bacillota</taxon>
        <taxon>Clostridia</taxon>
        <taxon>Lachnospirales</taxon>
        <taxon>Lachnospiraceae</taxon>
    </lineage>
</organism>
<proteinExistence type="predicted"/>
<dbReference type="InterPro" id="IPR046348">
    <property type="entry name" value="SIS_dom_sf"/>
</dbReference>
<dbReference type="InterPro" id="IPR000281">
    <property type="entry name" value="HTH_RpiR"/>
</dbReference>
<dbReference type="InterPro" id="IPR009057">
    <property type="entry name" value="Homeodomain-like_sf"/>
</dbReference>